<feature type="region of interest" description="Disordered" evidence="1">
    <location>
        <begin position="50"/>
        <end position="88"/>
    </location>
</feature>
<evidence type="ECO:0000313" key="3">
    <source>
        <dbReference type="Proteomes" id="UP001283341"/>
    </source>
</evidence>
<proteinExistence type="predicted"/>
<name>A0AAE0HVE1_9PEZI</name>
<keyword evidence="3" id="KW-1185">Reference proteome</keyword>
<dbReference type="AlphaFoldDB" id="A0AAE0HVE1"/>
<feature type="compositionally biased region" description="Polar residues" evidence="1">
    <location>
        <begin position="76"/>
        <end position="88"/>
    </location>
</feature>
<reference evidence="2" key="2">
    <citation type="submission" date="2023-06" db="EMBL/GenBank/DDBJ databases">
        <authorList>
            <consortium name="Lawrence Berkeley National Laboratory"/>
            <person name="Haridas S."/>
            <person name="Hensen N."/>
            <person name="Bonometti L."/>
            <person name="Westerberg I."/>
            <person name="Brannstrom I.O."/>
            <person name="Guillou S."/>
            <person name="Cros-Aarteil S."/>
            <person name="Calhoun S."/>
            <person name="Kuo A."/>
            <person name="Mondo S."/>
            <person name="Pangilinan J."/>
            <person name="Riley R."/>
            <person name="Labutti K."/>
            <person name="Andreopoulos B."/>
            <person name="Lipzen A."/>
            <person name="Chen C."/>
            <person name="Yanf M."/>
            <person name="Daum C."/>
            <person name="Ng V."/>
            <person name="Clum A."/>
            <person name="Steindorff A."/>
            <person name="Ohm R."/>
            <person name="Martin F."/>
            <person name="Silar P."/>
            <person name="Natvig D."/>
            <person name="Lalanne C."/>
            <person name="Gautier V."/>
            <person name="Ament-Velasquez S.L."/>
            <person name="Kruys A."/>
            <person name="Hutchinson M.I."/>
            <person name="Powell A.J."/>
            <person name="Barry K."/>
            <person name="Miller A.N."/>
            <person name="Grigoriev I.V."/>
            <person name="Debuchy R."/>
            <person name="Gladieux P."/>
            <person name="Thoren M.H."/>
            <person name="Johannesson H."/>
        </authorList>
    </citation>
    <scope>NUCLEOTIDE SEQUENCE</scope>
    <source>
        <strain evidence="2">CBS 118394</strain>
    </source>
</reference>
<sequence length="176" mass="19579">MHQGHFIVTMVCWCPLSYPYPNTQARRLACDFDRPLNLAAEGRGARRQLCPSRAHCPPASRGVKSQGKYGDERKSSSGPSNRRQIDISTMDQGKDMWVNHFRVMLEWFHSTTRPTISAILSMLEHGQGDRSESLGSRVVQKTKAGPKAGTGVCPFIMKAVSFLSSADKEVSKAKFH</sequence>
<protein>
    <submittedName>
        <fullName evidence="2">Uncharacterized protein</fullName>
    </submittedName>
</protein>
<dbReference type="Proteomes" id="UP001283341">
    <property type="component" value="Unassembled WGS sequence"/>
</dbReference>
<accession>A0AAE0HVE1</accession>
<evidence type="ECO:0000313" key="2">
    <source>
        <dbReference type="EMBL" id="KAK3313302.1"/>
    </source>
</evidence>
<dbReference type="EMBL" id="JAUEDM010000007">
    <property type="protein sequence ID" value="KAK3313302.1"/>
    <property type="molecule type" value="Genomic_DNA"/>
</dbReference>
<evidence type="ECO:0000256" key="1">
    <source>
        <dbReference type="SAM" id="MobiDB-lite"/>
    </source>
</evidence>
<gene>
    <name evidence="2" type="ORF">B0H66DRAFT_348882</name>
</gene>
<reference evidence="2" key="1">
    <citation type="journal article" date="2023" name="Mol. Phylogenet. Evol.">
        <title>Genome-scale phylogeny and comparative genomics of the fungal order Sordariales.</title>
        <authorList>
            <person name="Hensen N."/>
            <person name="Bonometti L."/>
            <person name="Westerberg I."/>
            <person name="Brannstrom I.O."/>
            <person name="Guillou S."/>
            <person name="Cros-Aarteil S."/>
            <person name="Calhoun S."/>
            <person name="Haridas S."/>
            <person name="Kuo A."/>
            <person name="Mondo S."/>
            <person name="Pangilinan J."/>
            <person name="Riley R."/>
            <person name="LaButti K."/>
            <person name="Andreopoulos B."/>
            <person name="Lipzen A."/>
            <person name="Chen C."/>
            <person name="Yan M."/>
            <person name="Daum C."/>
            <person name="Ng V."/>
            <person name="Clum A."/>
            <person name="Steindorff A."/>
            <person name="Ohm R.A."/>
            <person name="Martin F."/>
            <person name="Silar P."/>
            <person name="Natvig D.O."/>
            <person name="Lalanne C."/>
            <person name="Gautier V."/>
            <person name="Ament-Velasquez S.L."/>
            <person name="Kruys A."/>
            <person name="Hutchinson M.I."/>
            <person name="Powell A.J."/>
            <person name="Barry K."/>
            <person name="Miller A.N."/>
            <person name="Grigoriev I.V."/>
            <person name="Debuchy R."/>
            <person name="Gladieux P."/>
            <person name="Hiltunen Thoren M."/>
            <person name="Johannesson H."/>
        </authorList>
    </citation>
    <scope>NUCLEOTIDE SEQUENCE</scope>
    <source>
        <strain evidence="2">CBS 118394</strain>
    </source>
</reference>
<organism evidence="2 3">
    <name type="scientific">Apodospora peruviana</name>
    <dbReference type="NCBI Taxonomy" id="516989"/>
    <lineage>
        <taxon>Eukaryota</taxon>
        <taxon>Fungi</taxon>
        <taxon>Dikarya</taxon>
        <taxon>Ascomycota</taxon>
        <taxon>Pezizomycotina</taxon>
        <taxon>Sordariomycetes</taxon>
        <taxon>Sordariomycetidae</taxon>
        <taxon>Sordariales</taxon>
        <taxon>Lasiosphaeriaceae</taxon>
        <taxon>Apodospora</taxon>
    </lineage>
</organism>
<comment type="caution">
    <text evidence="2">The sequence shown here is derived from an EMBL/GenBank/DDBJ whole genome shotgun (WGS) entry which is preliminary data.</text>
</comment>